<reference evidence="1 2" key="1">
    <citation type="submission" date="2019-05" db="EMBL/GenBank/DDBJ databases">
        <title>Complete genome sequence of Izhakiella calystegiae KSNA2, an endophyte isolated from beach morning glory (Calystegia soldanella).</title>
        <authorList>
            <person name="Jiang L."/>
            <person name="Jeong J.C."/>
            <person name="Kim C.Y."/>
            <person name="Kim D.H."/>
            <person name="Kim S.W."/>
            <person name="Lee j."/>
        </authorList>
    </citation>
    <scope>NUCLEOTIDE SEQUENCE [LARGE SCALE GENOMIC DNA]</scope>
    <source>
        <strain evidence="1 2">KSNA2</strain>
    </source>
</reference>
<evidence type="ECO:0000313" key="2">
    <source>
        <dbReference type="Proteomes" id="UP000302163"/>
    </source>
</evidence>
<dbReference type="EMBL" id="CP040428">
    <property type="protein sequence ID" value="QCT22812.1"/>
    <property type="molecule type" value="Genomic_DNA"/>
</dbReference>
<dbReference type="InterPro" id="IPR021333">
    <property type="entry name" value="DUF2946"/>
</dbReference>
<dbReference type="Pfam" id="PF11162">
    <property type="entry name" value="DUF2946"/>
    <property type="match status" value="1"/>
</dbReference>
<organism evidence="1 2">
    <name type="scientific">Jejubacter calystegiae</name>
    <dbReference type="NCBI Taxonomy" id="2579935"/>
    <lineage>
        <taxon>Bacteria</taxon>
        <taxon>Pseudomonadati</taxon>
        <taxon>Pseudomonadota</taxon>
        <taxon>Gammaproteobacteria</taxon>
        <taxon>Enterobacterales</taxon>
        <taxon>Enterobacteriaceae</taxon>
        <taxon>Jejubacter</taxon>
    </lineage>
</organism>
<dbReference type="OrthoDB" id="6507184at2"/>
<gene>
    <name evidence="1" type="ORF">FEM41_23910</name>
</gene>
<dbReference type="AlphaFoldDB" id="A0A4P8YUV1"/>
<dbReference type="KEGG" id="izh:FEM41_23910"/>
<protein>
    <submittedName>
        <fullName evidence="1">DUF2946 domain-containing protein</fullName>
    </submittedName>
</protein>
<evidence type="ECO:0000313" key="1">
    <source>
        <dbReference type="EMBL" id="QCT22812.1"/>
    </source>
</evidence>
<accession>A0A4P8YUV1</accession>
<dbReference type="Proteomes" id="UP000302163">
    <property type="component" value="Chromosome"/>
</dbReference>
<keyword evidence="2" id="KW-1185">Reference proteome</keyword>
<name>A0A4P8YUV1_9ENTR</name>
<sequence length="120" mass="13238">MMRYAARLALFAMMLIVVAPQISIALRHHTAADMSHAGHVMHPGMMMPDSSGLHIDHAEACGYCVLLSHVPGILWPLLALLVARGGRWREVASPARRRAFSRFLWSRPPCRAPPALSALH</sequence>
<proteinExistence type="predicted"/>